<feature type="domain" description="Hydantoinase A/oxoprolinase" evidence="1">
    <location>
        <begin position="50"/>
        <end position="302"/>
    </location>
</feature>
<dbReference type="InterPro" id="IPR043129">
    <property type="entry name" value="ATPase_NBD"/>
</dbReference>
<dbReference type="NCBIfam" id="TIGR03123">
    <property type="entry name" value="one_C_unchar_1"/>
    <property type="match status" value="1"/>
</dbReference>
<dbReference type="Proteomes" id="UP000600363">
    <property type="component" value="Unassembled WGS sequence"/>
</dbReference>
<dbReference type="EMBL" id="DUIH01000004">
    <property type="protein sequence ID" value="HIH69209.1"/>
    <property type="molecule type" value="Genomic_DNA"/>
</dbReference>
<gene>
    <name evidence="2" type="ORF">HA299_01100</name>
</gene>
<name>A0A832RX39_9EURY</name>
<protein>
    <recommendedName>
        <fullName evidence="1">Hydantoinase A/oxoprolinase domain-containing protein</fullName>
    </recommendedName>
</protein>
<dbReference type="AlphaFoldDB" id="A0A832RX39"/>
<comment type="caution">
    <text evidence="2">The sequence shown here is derived from an EMBL/GenBank/DDBJ whole genome shotgun (WGS) entry which is preliminary data.</text>
</comment>
<accession>A0A832RX39</accession>
<sequence length="318" mass="33723">MGIDVGGANTKFATPDGAWDIIHLPLWQDADLEGALEGIRRAAEGVPAGVVMTGELADCFSSRREGVVAIARACASVLDEVYFLSLDGGFYGIERVVASPLSFAAANWMASAMLVAESHPSCLLVDMGSTTTDIIPIIEGRVRAHTTDLERLAAGELVYTGMVRTSVCALVRAVQLDGVSVPLAKETFATMGDVHTVLGCDVGVWSTADGRGTSREECMHRLARCVCADADELGEDAIVDMALQIKKAQLAELMAAMRDVLKRHPASEVVACGIGEPLISEAAQQLGIECHLCSAHYGSVSHVLPAYATGVLLKRWLR</sequence>
<dbReference type="SUPFAM" id="SSF53067">
    <property type="entry name" value="Actin-like ATPase domain"/>
    <property type="match status" value="1"/>
</dbReference>
<dbReference type="Gene3D" id="3.30.420.190">
    <property type="entry name" value="conserved archaeal protein q6m145"/>
    <property type="match status" value="1"/>
</dbReference>
<evidence type="ECO:0000313" key="3">
    <source>
        <dbReference type="Proteomes" id="UP000600363"/>
    </source>
</evidence>
<proteinExistence type="predicted"/>
<dbReference type="Gene3D" id="3.30.420.40">
    <property type="match status" value="1"/>
</dbReference>
<dbReference type="GO" id="GO:0016787">
    <property type="term" value="F:hydrolase activity"/>
    <property type="evidence" value="ECO:0007669"/>
    <property type="project" value="InterPro"/>
</dbReference>
<dbReference type="Pfam" id="PF01968">
    <property type="entry name" value="Hydantoinase_A"/>
    <property type="match status" value="1"/>
</dbReference>
<dbReference type="RefSeq" id="WP_169736244.1">
    <property type="nucleotide sequence ID" value="NZ_DUIH01000004.1"/>
</dbReference>
<organism evidence="2 3">
    <name type="scientific">Methermicoccus shengliensis</name>
    <dbReference type="NCBI Taxonomy" id="660064"/>
    <lineage>
        <taxon>Archaea</taxon>
        <taxon>Methanobacteriati</taxon>
        <taxon>Methanobacteriota</taxon>
        <taxon>Stenosarchaea group</taxon>
        <taxon>Methanomicrobia</taxon>
        <taxon>Methanosarcinales</taxon>
        <taxon>Methermicoccaceae</taxon>
        <taxon>Methermicoccus</taxon>
    </lineage>
</organism>
<reference evidence="2" key="1">
    <citation type="journal article" date="2020" name="bioRxiv">
        <title>A rank-normalized archaeal taxonomy based on genome phylogeny resolves widespread incomplete and uneven classifications.</title>
        <authorList>
            <person name="Rinke C."/>
            <person name="Chuvochina M."/>
            <person name="Mussig A.J."/>
            <person name="Chaumeil P.-A."/>
            <person name="Waite D.W."/>
            <person name="Whitman W.B."/>
            <person name="Parks D.H."/>
            <person name="Hugenholtz P."/>
        </authorList>
    </citation>
    <scope>NUCLEOTIDE SEQUENCE</scope>
    <source>
        <strain evidence="2">UBA12518</strain>
    </source>
</reference>
<dbReference type="InterPro" id="IPR002821">
    <property type="entry name" value="Hydantoinase_A"/>
</dbReference>
<evidence type="ECO:0000313" key="2">
    <source>
        <dbReference type="EMBL" id="HIH69209.1"/>
    </source>
</evidence>
<dbReference type="InterPro" id="IPR002756">
    <property type="entry name" value="MfnF"/>
</dbReference>
<evidence type="ECO:0000259" key="1">
    <source>
        <dbReference type="Pfam" id="PF01968"/>
    </source>
</evidence>